<proteinExistence type="predicted"/>
<evidence type="ECO:0000256" key="1">
    <source>
        <dbReference type="SAM" id="MobiDB-lite"/>
    </source>
</evidence>
<feature type="compositionally biased region" description="Basic residues" evidence="1">
    <location>
        <begin position="68"/>
        <end position="83"/>
    </location>
</feature>
<gene>
    <name evidence="2" type="ORF">PIB30_083556</name>
</gene>
<feature type="region of interest" description="Disordered" evidence="1">
    <location>
        <begin position="54"/>
        <end position="116"/>
    </location>
</feature>
<reference evidence="2 3" key="1">
    <citation type="journal article" date="2023" name="Plants (Basel)">
        <title>Bridging the Gap: Combining Genomics and Transcriptomics Approaches to Understand Stylosanthes scabra, an Orphan Legume from the Brazilian Caatinga.</title>
        <authorList>
            <person name="Ferreira-Neto J.R.C."/>
            <person name="da Silva M.D."/>
            <person name="Binneck E."/>
            <person name="de Melo N.F."/>
            <person name="da Silva R.H."/>
            <person name="de Melo A.L.T.M."/>
            <person name="Pandolfi V."/>
            <person name="Bustamante F.O."/>
            <person name="Brasileiro-Vidal A.C."/>
            <person name="Benko-Iseppon A.M."/>
        </authorList>
    </citation>
    <scope>NUCLEOTIDE SEQUENCE [LARGE SCALE GENOMIC DNA]</scope>
    <source>
        <tissue evidence="2">Leaves</tissue>
    </source>
</reference>
<evidence type="ECO:0000313" key="2">
    <source>
        <dbReference type="EMBL" id="MED6151548.1"/>
    </source>
</evidence>
<name>A0ABU6TUJ4_9FABA</name>
<sequence>MKGKSRKTGIRWEPRAFLTRYTRVNERKHDRFDLFGHEDMPMFKCGEVDKAHFDGGSGFNRQSSERKWLKRARGTRRSQRNPKRQNLDPVRTHQWVSASINEEPSPFQWEPKSPFL</sequence>
<comment type="caution">
    <text evidence="2">The sequence shown here is derived from an EMBL/GenBank/DDBJ whole genome shotgun (WGS) entry which is preliminary data.</text>
</comment>
<dbReference type="Proteomes" id="UP001341840">
    <property type="component" value="Unassembled WGS sequence"/>
</dbReference>
<accession>A0ABU6TUJ4</accession>
<evidence type="ECO:0000313" key="3">
    <source>
        <dbReference type="Proteomes" id="UP001341840"/>
    </source>
</evidence>
<protein>
    <submittedName>
        <fullName evidence="2">Uncharacterized protein</fullName>
    </submittedName>
</protein>
<dbReference type="EMBL" id="JASCZI010091946">
    <property type="protein sequence ID" value="MED6151548.1"/>
    <property type="molecule type" value="Genomic_DNA"/>
</dbReference>
<keyword evidence="3" id="KW-1185">Reference proteome</keyword>
<organism evidence="2 3">
    <name type="scientific">Stylosanthes scabra</name>
    <dbReference type="NCBI Taxonomy" id="79078"/>
    <lineage>
        <taxon>Eukaryota</taxon>
        <taxon>Viridiplantae</taxon>
        <taxon>Streptophyta</taxon>
        <taxon>Embryophyta</taxon>
        <taxon>Tracheophyta</taxon>
        <taxon>Spermatophyta</taxon>
        <taxon>Magnoliopsida</taxon>
        <taxon>eudicotyledons</taxon>
        <taxon>Gunneridae</taxon>
        <taxon>Pentapetalae</taxon>
        <taxon>rosids</taxon>
        <taxon>fabids</taxon>
        <taxon>Fabales</taxon>
        <taxon>Fabaceae</taxon>
        <taxon>Papilionoideae</taxon>
        <taxon>50 kb inversion clade</taxon>
        <taxon>dalbergioids sensu lato</taxon>
        <taxon>Dalbergieae</taxon>
        <taxon>Pterocarpus clade</taxon>
        <taxon>Stylosanthes</taxon>
    </lineage>
</organism>